<dbReference type="AlphaFoldDB" id="A0A9D3MIK9"/>
<keyword evidence="2" id="KW-1185">Reference proteome</keyword>
<dbReference type="Proteomes" id="UP001044222">
    <property type="component" value="Unassembled WGS sequence"/>
</dbReference>
<organism evidence="1 2">
    <name type="scientific">Anguilla anguilla</name>
    <name type="common">European freshwater eel</name>
    <name type="synonym">Muraena anguilla</name>
    <dbReference type="NCBI Taxonomy" id="7936"/>
    <lineage>
        <taxon>Eukaryota</taxon>
        <taxon>Metazoa</taxon>
        <taxon>Chordata</taxon>
        <taxon>Craniata</taxon>
        <taxon>Vertebrata</taxon>
        <taxon>Euteleostomi</taxon>
        <taxon>Actinopterygii</taxon>
        <taxon>Neopterygii</taxon>
        <taxon>Teleostei</taxon>
        <taxon>Anguilliformes</taxon>
        <taxon>Anguillidae</taxon>
        <taxon>Anguilla</taxon>
    </lineage>
</organism>
<proteinExistence type="predicted"/>
<dbReference type="PANTHER" id="PTHR45749:SF28">
    <property type="entry name" value="ZINC FINGER MYM-TYPE PROTEIN 1-LIKE-RELATED"/>
    <property type="match status" value="1"/>
</dbReference>
<dbReference type="PANTHER" id="PTHR45749">
    <property type="match status" value="1"/>
</dbReference>
<accession>A0A9D3MIK9</accession>
<gene>
    <name evidence="1" type="ORF">ANANG_G00101350</name>
</gene>
<protein>
    <recommendedName>
        <fullName evidence="3">DUF4371 domain-containing protein</fullName>
    </recommendedName>
</protein>
<dbReference type="EMBL" id="JAFIRN010000005">
    <property type="protein sequence ID" value="KAG5848676.1"/>
    <property type="molecule type" value="Genomic_DNA"/>
</dbReference>
<evidence type="ECO:0000313" key="1">
    <source>
        <dbReference type="EMBL" id="KAG5848676.1"/>
    </source>
</evidence>
<name>A0A9D3MIK9_ANGAN</name>
<evidence type="ECO:0000313" key="2">
    <source>
        <dbReference type="Proteomes" id="UP001044222"/>
    </source>
</evidence>
<sequence length="223" mass="24891">MPIILLFRQMRQLIFPPTASWCLCYGTSTFITTSKSTFSSSSLIRMQPLTQSPQRCWRSTILPEGQESRLIAQAYDGAAMMRGATGGAQRKVKDVYGSAHYGHCYVHQLNLIMQQATSHIPRISTFFSDLGEFAAFFSRSFNRITVLDQVVADFPELRQQGGTSTVVLLTLCMSTMMTSYGVSRLSETQGHSFSAWGIQWICAAAAHKETRTRRTTAVGYRGM</sequence>
<comment type="caution">
    <text evidence="1">The sequence shown here is derived from an EMBL/GenBank/DDBJ whole genome shotgun (WGS) entry which is preliminary data.</text>
</comment>
<reference evidence="1" key="1">
    <citation type="submission" date="2021-01" db="EMBL/GenBank/DDBJ databases">
        <title>A chromosome-scale assembly of European eel, Anguilla anguilla.</title>
        <authorList>
            <person name="Henkel C."/>
            <person name="Jong-Raadsen S.A."/>
            <person name="Dufour S."/>
            <person name="Weltzien F.-A."/>
            <person name="Palstra A.P."/>
            <person name="Pelster B."/>
            <person name="Spaink H.P."/>
            <person name="Van Den Thillart G.E."/>
            <person name="Jansen H."/>
            <person name="Zahm M."/>
            <person name="Klopp C."/>
            <person name="Cedric C."/>
            <person name="Louis A."/>
            <person name="Berthelot C."/>
            <person name="Parey E."/>
            <person name="Roest Crollius H."/>
            <person name="Montfort J."/>
            <person name="Robinson-Rechavi M."/>
            <person name="Bucao C."/>
            <person name="Bouchez O."/>
            <person name="Gislard M."/>
            <person name="Lluch J."/>
            <person name="Milhes M."/>
            <person name="Lampietro C."/>
            <person name="Lopez Roques C."/>
            <person name="Donnadieu C."/>
            <person name="Braasch I."/>
            <person name="Desvignes T."/>
            <person name="Postlethwait J."/>
            <person name="Bobe J."/>
            <person name="Guiguen Y."/>
            <person name="Dirks R."/>
        </authorList>
    </citation>
    <scope>NUCLEOTIDE SEQUENCE</scope>
    <source>
        <strain evidence="1">Tag_6206</strain>
        <tissue evidence="1">Liver</tissue>
    </source>
</reference>
<dbReference type="OrthoDB" id="9950531at2759"/>
<evidence type="ECO:0008006" key="3">
    <source>
        <dbReference type="Google" id="ProtNLM"/>
    </source>
</evidence>